<name>A0A6L2PH70_COPFO</name>
<sequence length="544" mass="61856">MWCMGCCPCWKGSVKPELEDSGLLTSPRWQSDGDEIKTQYYTVRRISSFGRAGSGEDVSDTGREQGDGDIQSPAEFWTAKIQRVQPEAADGDFADTIKFPQPPCKPQLPQGRWRRALHPFRPPRKLSKSREQNKVADLCPPSITLSSPELRRDGTQDQGNSTHHGPPLRHAGTVTTLSSTVLPQPFKWLNSQSMQDINTAFTSPYNRDGHYVNTATQEGDATQIARAYGLDTSLYTPYNTDCASMSRSYEALNAWRSPDITGKADWLQEVPCGTVHFTAAYFQRNKKLLVHVNKVENLPPKGEHYIYSVVVKLIILPSDKPVRVSRIYKNDLNPEIEEDFEFSVKHPHGKVLRLSLYDADHQGKYDAIGHALFYLEDVLAGHSRKYAMRLYKQSQPDVDPGNIRVSLSYKREMMIMNVLVIEACNLLLSTNTAKSSRLTDKYNTYAKVVYFSCGQKVKSRRSAVVPNNRNPTYNETFTFKLSPNFLHDSFIVVSIMMRGLLRKDLPIGRLVLGPFQYAEDRERTPWGRALLSEEEVTHWFRMYL</sequence>
<feature type="domain" description="C2" evidence="2">
    <location>
        <begin position="399"/>
        <end position="540"/>
    </location>
</feature>
<dbReference type="OrthoDB" id="10259057at2759"/>
<dbReference type="Gene3D" id="2.60.40.150">
    <property type="entry name" value="C2 domain"/>
    <property type="match status" value="2"/>
</dbReference>
<feature type="region of interest" description="Disordered" evidence="1">
    <location>
        <begin position="51"/>
        <end position="70"/>
    </location>
</feature>
<dbReference type="GO" id="GO:0000149">
    <property type="term" value="F:SNARE binding"/>
    <property type="evidence" value="ECO:0007669"/>
    <property type="project" value="TreeGrafter"/>
</dbReference>
<protein>
    <recommendedName>
        <fullName evidence="2">C2 domain-containing protein</fullName>
    </recommendedName>
</protein>
<dbReference type="PANTHER" id="PTHR10024">
    <property type="entry name" value="SYNAPTOTAGMIN"/>
    <property type="match status" value="1"/>
</dbReference>
<proteinExistence type="predicted"/>
<dbReference type="InParanoid" id="A0A6L2PH70"/>
<dbReference type="SUPFAM" id="SSF49562">
    <property type="entry name" value="C2 domain (Calcium/lipid-binding domain, CaLB)"/>
    <property type="match status" value="2"/>
</dbReference>
<accession>A0A6L2PH70</accession>
<keyword evidence="4" id="KW-1185">Reference proteome</keyword>
<dbReference type="PROSITE" id="PS50004">
    <property type="entry name" value="C2"/>
    <property type="match status" value="2"/>
</dbReference>
<dbReference type="GO" id="GO:0030276">
    <property type="term" value="F:clathrin binding"/>
    <property type="evidence" value="ECO:0007669"/>
    <property type="project" value="TreeGrafter"/>
</dbReference>
<dbReference type="PANTHER" id="PTHR10024:SF234">
    <property type="entry name" value="SYNAPTOTAGMIN-15-RELATED"/>
    <property type="match status" value="1"/>
</dbReference>
<feature type="region of interest" description="Disordered" evidence="1">
    <location>
        <begin position="121"/>
        <end position="171"/>
    </location>
</feature>
<evidence type="ECO:0000313" key="4">
    <source>
        <dbReference type="Proteomes" id="UP000502823"/>
    </source>
</evidence>
<gene>
    <name evidence="3" type="ORF">Cfor_04186</name>
</gene>
<evidence type="ECO:0000259" key="2">
    <source>
        <dbReference type="PROSITE" id="PS50004"/>
    </source>
</evidence>
<dbReference type="GO" id="GO:0017156">
    <property type="term" value="P:calcium-ion regulated exocytosis"/>
    <property type="evidence" value="ECO:0007669"/>
    <property type="project" value="TreeGrafter"/>
</dbReference>
<dbReference type="GO" id="GO:0070382">
    <property type="term" value="C:exocytic vesicle"/>
    <property type="evidence" value="ECO:0007669"/>
    <property type="project" value="TreeGrafter"/>
</dbReference>
<organism evidence="3 4">
    <name type="scientific">Coptotermes formosanus</name>
    <name type="common">Formosan subterranean termite</name>
    <dbReference type="NCBI Taxonomy" id="36987"/>
    <lineage>
        <taxon>Eukaryota</taxon>
        <taxon>Metazoa</taxon>
        <taxon>Ecdysozoa</taxon>
        <taxon>Arthropoda</taxon>
        <taxon>Hexapoda</taxon>
        <taxon>Insecta</taxon>
        <taxon>Pterygota</taxon>
        <taxon>Neoptera</taxon>
        <taxon>Polyneoptera</taxon>
        <taxon>Dictyoptera</taxon>
        <taxon>Blattodea</taxon>
        <taxon>Blattoidea</taxon>
        <taxon>Termitoidae</taxon>
        <taxon>Rhinotermitidae</taxon>
        <taxon>Coptotermes</taxon>
    </lineage>
</organism>
<dbReference type="EMBL" id="BLKM01000329">
    <property type="protein sequence ID" value="GFG31746.1"/>
    <property type="molecule type" value="Genomic_DNA"/>
</dbReference>
<dbReference type="SMART" id="SM00239">
    <property type="entry name" value="C2"/>
    <property type="match status" value="2"/>
</dbReference>
<dbReference type="GO" id="GO:0005886">
    <property type="term" value="C:plasma membrane"/>
    <property type="evidence" value="ECO:0007669"/>
    <property type="project" value="TreeGrafter"/>
</dbReference>
<dbReference type="AlphaFoldDB" id="A0A6L2PH70"/>
<dbReference type="Proteomes" id="UP000502823">
    <property type="component" value="Unassembled WGS sequence"/>
</dbReference>
<dbReference type="Pfam" id="PF00168">
    <property type="entry name" value="C2"/>
    <property type="match status" value="2"/>
</dbReference>
<dbReference type="InterPro" id="IPR035892">
    <property type="entry name" value="C2_domain_sf"/>
</dbReference>
<dbReference type="GO" id="GO:0005509">
    <property type="term" value="F:calcium ion binding"/>
    <property type="evidence" value="ECO:0007669"/>
    <property type="project" value="TreeGrafter"/>
</dbReference>
<comment type="caution">
    <text evidence="3">The sequence shown here is derived from an EMBL/GenBank/DDBJ whole genome shotgun (WGS) entry which is preliminary data.</text>
</comment>
<evidence type="ECO:0000256" key="1">
    <source>
        <dbReference type="SAM" id="MobiDB-lite"/>
    </source>
</evidence>
<feature type="domain" description="C2" evidence="2">
    <location>
        <begin position="271"/>
        <end position="390"/>
    </location>
</feature>
<dbReference type="GO" id="GO:0001786">
    <property type="term" value="F:phosphatidylserine binding"/>
    <property type="evidence" value="ECO:0007669"/>
    <property type="project" value="TreeGrafter"/>
</dbReference>
<dbReference type="GO" id="GO:0005544">
    <property type="term" value="F:calcium-dependent phospholipid binding"/>
    <property type="evidence" value="ECO:0007669"/>
    <property type="project" value="TreeGrafter"/>
</dbReference>
<dbReference type="InterPro" id="IPR000008">
    <property type="entry name" value="C2_dom"/>
</dbReference>
<reference evidence="4" key="1">
    <citation type="submission" date="2020-01" db="EMBL/GenBank/DDBJ databases">
        <title>Draft genome sequence of the Termite Coptotermes fromosanus.</title>
        <authorList>
            <person name="Itakura S."/>
            <person name="Yosikawa Y."/>
            <person name="Umezawa K."/>
        </authorList>
    </citation>
    <scope>NUCLEOTIDE SEQUENCE [LARGE SCALE GENOMIC DNA]</scope>
</reference>
<evidence type="ECO:0000313" key="3">
    <source>
        <dbReference type="EMBL" id="GFG31746.1"/>
    </source>
</evidence>